<name>A0AAX0L937_9BACT</name>
<dbReference type="AlphaFoldDB" id="A0AAX0L937"/>
<evidence type="ECO:0000313" key="1">
    <source>
        <dbReference type="EMBL" id="OPA75911.1"/>
    </source>
</evidence>
<comment type="caution">
    <text evidence="1">The sequence shown here is derived from an EMBL/GenBank/DDBJ whole genome shotgun (WGS) entry which is preliminary data.</text>
</comment>
<gene>
    <name evidence="1" type="ORF">BFG04_05585</name>
</gene>
<sequence length="60" mass="6932">MGGLIDENKGANLGYHIYTSVQLNNRQLHQEEIKFIQENAKDYAKTNNMSEEKAKDTPEY</sequence>
<protein>
    <submittedName>
        <fullName evidence="1">Uncharacterized protein</fullName>
    </submittedName>
</protein>
<organism evidence="1 2">
    <name type="scientific">Campylobacter pinnipediorum subsp. pinnipediorum</name>
    <dbReference type="NCBI Taxonomy" id="1660067"/>
    <lineage>
        <taxon>Bacteria</taxon>
        <taxon>Pseudomonadati</taxon>
        <taxon>Campylobacterota</taxon>
        <taxon>Epsilonproteobacteria</taxon>
        <taxon>Campylobacterales</taxon>
        <taxon>Campylobacteraceae</taxon>
        <taxon>Campylobacter</taxon>
    </lineage>
</organism>
<dbReference type="RefSeq" id="WP_078415647.1">
    <property type="nucleotide sequence ID" value="NZ_MCRK01000041.1"/>
</dbReference>
<dbReference type="Proteomes" id="UP000189728">
    <property type="component" value="Unassembled WGS sequence"/>
</dbReference>
<dbReference type="EMBL" id="MCRK01000041">
    <property type="protein sequence ID" value="OPA75911.1"/>
    <property type="molecule type" value="Genomic_DNA"/>
</dbReference>
<accession>A0AAX0L937</accession>
<reference evidence="1 2" key="1">
    <citation type="submission" date="2016-08" db="EMBL/GenBank/DDBJ databases">
        <title>Campylobacter species from sea mammals.</title>
        <authorList>
            <person name="Gilbert M.J."/>
            <person name="Byrne B.A."/>
            <person name="Zomer A.L."/>
            <person name="Wagenaar J.A."/>
        </authorList>
    </citation>
    <scope>NUCLEOTIDE SEQUENCE [LARGE SCALE GENOMIC DNA]</scope>
    <source>
        <strain evidence="1 2">1105248</strain>
    </source>
</reference>
<proteinExistence type="predicted"/>
<evidence type="ECO:0000313" key="2">
    <source>
        <dbReference type="Proteomes" id="UP000189728"/>
    </source>
</evidence>